<dbReference type="Proteomes" id="UP001434337">
    <property type="component" value="Chromosome"/>
</dbReference>
<dbReference type="RefSeq" id="WP_342372028.1">
    <property type="nucleotide sequence ID" value="NZ_CP115965.1"/>
</dbReference>
<evidence type="ECO:0000313" key="1">
    <source>
        <dbReference type="EMBL" id="WZW97722.1"/>
    </source>
</evidence>
<gene>
    <name evidence="1" type="ORF">PCC79_12545</name>
</gene>
<name>A0ABZ3C626_9ACTN</name>
<reference evidence="1 2" key="1">
    <citation type="journal article" date="2023" name="Environ Microbiome">
        <title>A coral-associated actinobacterium mitigates coral bleaching under heat stress.</title>
        <authorList>
            <person name="Li J."/>
            <person name="Zou Y."/>
            <person name="Li Q."/>
            <person name="Zhang J."/>
            <person name="Bourne D.G."/>
            <person name="Lyu Y."/>
            <person name="Liu C."/>
            <person name="Zhang S."/>
        </authorList>
    </citation>
    <scope>NUCLEOTIDE SEQUENCE [LARGE SCALE GENOMIC DNA]</scope>
    <source>
        <strain evidence="1 2">SCSIO 13291</strain>
    </source>
</reference>
<accession>A0ABZ3C626</accession>
<dbReference type="EMBL" id="CP115965">
    <property type="protein sequence ID" value="WZW97722.1"/>
    <property type="molecule type" value="Genomic_DNA"/>
</dbReference>
<organism evidence="1 2">
    <name type="scientific">Propioniciclava soli</name>
    <dbReference type="NCBI Taxonomy" id="2775081"/>
    <lineage>
        <taxon>Bacteria</taxon>
        <taxon>Bacillati</taxon>
        <taxon>Actinomycetota</taxon>
        <taxon>Actinomycetes</taxon>
        <taxon>Propionibacteriales</taxon>
        <taxon>Propionibacteriaceae</taxon>
        <taxon>Propioniciclava</taxon>
    </lineage>
</organism>
<protein>
    <submittedName>
        <fullName evidence="1">Uncharacterized protein</fullName>
    </submittedName>
</protein>
<keyword evidence="2" id="KW-1185">Reference proteome</keyword>
<proteinExistence type="predicted"/>
<sequence>MSTTRHPGDAHPYAWVDAAPFRAHLLHVSTIAGLPWQVVALSAGVSISTATSLVQGRNGRRLRRLPRHAAHLLLAVTPQNVTALSHTWVGGGRTRQRLAELARRGHDPHELAVHMGVPKEVTTALLAGANGPVTNAWAYGVLAAHELIDKSALGAAGRDRGVSARPAAVASAA</sequence>
<evidence type="ECO:0000313" key="2">
    <source>
        <dbReference type="Proteomes" id="UP001434337"/>
    </source>
</evidence>